<feature type="region of interest" description="Disordered" evidence="5">
    <location>
        <begin position="3287"/>
        <end position="3311"/>
    </location>
</feature>
<dbReference type="GO" id="GO:0005975">
    <property type="term" value="P:carbohydrate metabolic process"/>
    <property type="evidence" value="ECO:0007669"/>
    <property type="project" value="UniProtKB-ARBA"/>
</dbReference>
<keyword evidence="6" id="KW-0472">Membrane</keyword>
<feature type="compositionally biased region" description="Polar residues" evidence="5">
    <location>
        <begin position="624"/>
        <end position="637"/>
    </location>
</feature>
<evidence type="ECO:0000313" key="9">
    <source>
        <dbReference type="Proteomes" id="UP000061839"/>
    </source>
</evidence>
<reference evidence="8 9" key="1">
    <citation type="journal article" date="2015" name="Genome Announc.">
        <title>Complete Genome Sequencing of Protease-Producing Novel Arthrobacter sp. Strain IHBB 11108 Using PacBio Single-Molecule Real-Time Sequencing Technology.</title>
        <authorList>
            <person name="Kiran S."/>
            <person name="Swarnkar M.K."/>
            <person name="Pal M."/>
            <person name="Thakur R."/>
            <person name="Tewari R."/>
            <person name="Singh A.K."/>
            <person name="Gulati A."/>
        </authorList>
    </citation>
    <scope>NUCLEOTIDE SEQUENCE [LARGE SCALE GENOMIC DNA]</scope>
    <source>
        <strain evidence="8 9">IHBB 11108</strain>
    </source>
</reference>
<feature type="transmembrane region" description="Helical" evidence="6">
    <location>
        <begin position="3322"/>
        <end position="3343"/>
    </location>
</feature>
<feature type="region of interest" description="Disordered" evidence="5">
    <location>
        <begin position="1178"/>
        <end position="1209"/>
    </location>
</feature>
<keyword evidence="9" id="KW-1185">Reference proteome</keyword>
<feature type="region of interest" description="Disordered" evidence="5">
    <location>
        <begin position="953"/>
        <end position="977"/>
    </location>
</feature>
<keyword evidence="2" id="KW-0964">Secreted</keyword>
<feature type="transmembrane region" description="Helical" evidence="6">
    <location>
        <begin position="31"/>
        <end position="55"/>
    </location>
</feature>
<feature type="region of interest" description="Disordered" evidence="5">
    <location>
        <begin position="729"/>
        <end position="748"/>
    </location>
</feature>
<dbReference type="PATRIC" id="fig|1618207.4.peg.2404"/>
<sequence>MAQLGQNLEHKQGVSGRHLRKRRARFGVKNLIHAAVATTAVMALAFGTVLVAPAIQPSVAAPGVAPMALPPATQNPSSCPTPITLANGDFEQPVMTGQWTTYPQASVPGWNTTARDGLIEYWKSGFNGVPSYSGSQFVELNANYASALYQDIATTPGQTIQWSLAHRGRQGTDVMAVKIGTTSNPVEQQRLSDGTTWGTYSGTYTVPAGQTTTRFQFEAISSAGGNATVGNFLDAIQFGNAACLIANKTVTNLNGNNPAKVGDVLEYNVAVNNGGGIDAPESVLQDVIPAGAQYQPGSLKISSGVGAGSYTDATGDDRAEYSAASNTVSIRLGTGATASTGGKIAPGTSTTATFRVLVTSAAAAGEINNKATVNYRDTLTNTVKTSTSQTVQTLVAAAADLQITKALVTQTPVAGSPIQYKLTVTNNGPQAATGVTAVDALPASITGGTAQIDGGASCAVNGQSISCAIGNLAVGASQTITVNGTVAAATAPGSTVTNTATVSGNEFDHVPANNTATTNTVLLNPALTVTKTAGALQDTNGSGRVDAGDTQLYNFVVRNTGNTVLNSVSVTDPKISNVSCPATTLAVNASMTCTGSYQLTQSDIDAASVTNSATAKGTPPGGSAVTSPPSQVTTPITTPSTLKLTKTAGAITDANNSGRTDAGDTIAYTFDLENTGATTLNTLSISDAKIPGVSCPVSTLAPGAKTSCTATYTLKQSDIDAAKVDNSATANAKNSSGQSVVSNTSTASKPLPQVSSFSFVKSASAPVDSNASGRLDAGDSIGYSFKFTNTGTTTLTKATVADSLLGAVTCPTAPLAPGDSITCTANYTISQADMNAGHRANSATGAVTKPDNSSSTSAPSTTDTPLTGVGSLTFDKQQGTPVDVNGDGSIGKGDRIPYTFVVTNSGSVTVTGVNVVDSKVSGVSCPLTTLAPGQSTSCTGSYLITQDDVDSGSVRNTAHANGKDPKNQDVNSAEDSTSLAIVQAPKISLLKKAGDIADTTGDGSTGAGDTLSYSFTVTNTGNVTVDTVTVADPKIPGVSCPSAPLAPGESATCTGSLVLTQADFDAGKVDNKATASAKSGGSTVTSNESVETKPLPVVDAISIKKSAGTPVDANSSGRIDAGDTIAYSFLVTNTGNTTLTGVLVSDPKVTGLQCPSTTLAPGKSVNCTGTHTISQAEVDAGKADNSATATGTPPGRGAVTSQPSTTSTPITQVDSLSLVKDSTGPVDSDGNGKINVGDTVPYTFVVKNTGTSTLQSVRVQDNKLSANCPAGALAPGASVTCTGSYTLTQADLNAGVVNNTATAFGTPQGGRPEVPSNQSSKSVVVPQLRSISLLKEAQAVIDNNNNGRTDHGDFIPYTFKVTNTGTVALNTLAINDPKAGSVQCPATDLAPGATVTCTATYEILQADVDAGKVVNEATATAKDSAGTTVTSNKSSVTTPMSVVASMTFDKRAAAPTDVNGNGVTDAGDTIAYTFEVTNNGAVTLNALSIVDPKVGQASCPAGPLAPGQTRLCTATYTLTQADVNSGSVQNTAHATATDPTGDTVDSPQDSTNTPILPQTELALQKTAGTPQPAPGQSTVGAGGTVEYTFTVKNNSTVTIKNIAISDPLVTSVICDVTELDPGQSAICKGTYVLQTADFNRGEVHNVATAKGTAPDNSAVESLPATANVPLVQLPSLSLDKTAGAIQHQNGGTTIKAGDLVPYTFKLKNTGNTTLHLLGVNDGLVGSVQCPVADLQPNEETSCQAQYAITQADIDAGTIVNKAKAFATPPAGGQITSPEDSAVVDAKGEGKLSLSKEANAPTDSNGNGRIDVGDTVSYRFVLRNDGNVTLSNFAVTDPKIGAVNCPVNTLAPGASTTCTGSYLLTQDDLNAGKVDNTASATAKDPYGGTIDSGDSTATVPVPQQNSLTIKKSAGQWNDANNNGLMDPNETIPYSFVVTNSGTTTLSGVVVNDGLIQNVNCPATTLAPGASTTCTGTYTLKQEDVDKGFVFNSATATGTTPSGGNTTSPGSEVTTPIPAKAELVFDKAASPVKDANSSNRVDAGDVISYTFTVTNQGNVSIDFLAISDTIMNGISCPKDVLAAGETMVCVKDYTITAADLDNGSVQNTASASGLDPSGKTVKSNTDSTTTALTPTVGLTVEKSAAAPVDVNGNSFVDRGDTIEYSFKVTNTGTVTMKGLTINDQLLGNAPISCPVTDLPAGDSTTCTASYTIGQHDVDAGKVVNKATATATPPGTDVPVISPPSNEVTVPIAPNNQLGIVKKAGAPQDTNNNGQIDPGETIAYTFTVTNLGTTTVNSIVIVDPLIPANKINCSVTTLAPQGVAECTASYSITAQNLDDGLVKNTAIAQGKAPNGSTVESPGSSTETPLVAADKLSLSKAVVKQAGKDYQDANGNGLPDVGETINYSFTVQNTGNTSLDNIAVTDPKLPLINCPKSSLAAGETITCQGTYALTQDDINAGKVDNQAKVSGTPPLGRPAVNADSNLVSTPLPQASNVSLVKTLQSHDDANGNTLTDAGDSLTYKFVVTNTGNTRVSELKINDELIADISCNPTTLNPGESAECSGSLTVTQAQVNAGKVVNRATATVTGPEGVKTSAPSEATVLTDSKALVKLVKSVKSVEDTNNSGGINAGDTVNYLFTVSNEGTLTLSNPKVIEQLPGVTVSCPSGEVQPGKSVDCEGSYTLTQADVNAGKVTNTATATATAPVPGSEPAQTQTVTSNEARVVRALLRDNHLELVKTVTGIIDVNGNGKTDTGDRINYALVASNKGNTTLKNVKIVDQLLPNLNCPAVTLEPGASTEICSGSYTLKTSDVDAGMVTNSATATATAPDNSTVSSSASVNTPTANDGALSLEKRYDPPVDANNNGQIDAGEKVKFNFVVSNTGSVTINGIALTDKMQLENLDCKSTVLAPGESMNCSGIYTLTQQDINNGSVKNVAVVNGNKPDGSAVAEATAGVTVPLDQKPMLGFVKQIAGTHDLNNDGQLATGDSIDYKFTVQNTGNVPVTAVSVADGKLTAAGVQISCPSTELAPGESVDCTATYSITQADTDIGEVVNTAQATAQHGETKIDSVTSTATQPLTVRDGLSLEKKIGQTKDLNRNGKLDAGDSIEYLFTVKNTGTRTVTGVAVNDPLVKVSCAAASLAAGASTDCSALYTVTQADVDAGAVKNTATAGGKTPDGKPIVSDPDSVTKNLDPTSSLQLLKKAGAVQDANGNGRKDAGDTIVYSFTLSNTGNTTLLKLSVTDQLLSNAGVKLNCTVPQLAPGSSVTCTSDPYRISAADVAAGAVFNTATATGSSNGKSPVVSPPSSVKTALDPKTKPLPNTGVDNIWLFGAGGAVLLIGILLVLFAARRRKNNS</sequence>
<gene>
    <name evidence="8" type="ORF">UM93_11860</name>
</gene>
<name>A0A0D4C0D5_9MICC</name>
<dbReference type="KEGG" id="ari:UM93_11860"/>
<accession>A0A0D4C0D5</accession>
<dbReference type="Gene3D" id="2.60.40.10">
    <property type="entry name" value="Immunoglobulins"/>
    <property type="match status" value="2"/>
</dbReference>
<dbReference type="InterPro" id="IPR008966">
    <property type="entry name" value="Adhesion_dom_sf"/>
</dbReference>
<keyword evidence="6" id="KW-0812">Transmembrane</keyword>
<feature type="region of interest" description="Disordered" evidence="5">
    <location>
        <begin position="2821"/>
        <end position="2847"/>
    </location>
</feature>
<feature type="region of interest" description="Disordered" evidence="5">
    <location>
        <begin position="1527"/>
        <end position="1554"/>
    </location>
</feature>
<dbReference type="Pfam" id="PF01345">
    <property type="entry name" value="DUF11"/>
    <property type="match status" value="2"/>
</dbReference>
<dbReference type="Gene3D" id="2.60.120.260">
    <property type="entry name" value="Galactose-binding domain-like"/>
    <property type="match status" value="1"/>
</dbReference>
<dbReference type="PANTHER" id="PTHR34819">
    <property type="entry name" value="LARGE CYSTEINE-RICH PERIPLASMIC PROTEIN OMCB"/>
    <property type="match status" value="1"/>
</dbReference>
<feature type="region of interest" description="Disordered" evidence="5">
    <location>
        <begin position="1"/>
        <end position="20"/>
    </location>
</feature>
<feature type="region of interest" description="Disordered" evidence="5">
    <location>
        <begin position="840"/>
        <end position="888"/>
    </location>
</feature>
<feature type="domain" description="Gram-positive cocci surface proteins LPxTG" evidence="7">
    <location>
        <begin position="3314"/>
        <end position="3350"/>
    </location>
</feature>
<keyword evidence="6" id="KW-1133">Transmembrane helix</keyword>
<dbReference type="InterPro" id="IPR013783">
    <property type="entry name" value="Ig-like_fold"/>
</dbReference>
<dbReference type="InterPro" id="IPR051172">
    <property type="entry name" value="Chlamydia_OmcB"/>
</dbReference>
<proteinExistence type="predicted"/>
<dbReference type="Pfam" id="PF00746">
    <property type="entry name" value="Gram_pos_anchor"/>
    <property type="match status" value="1"/>
</dbReference>
<evidence type="ECO:0000256" key="1">
    <source>
        <dbReference type="ARBA" id="ARBA00022512"/>
    </source>
</evidence>
<feature type="compositionally biased region" description="Low complexity" evidence="5">
    <location>
        <begin position="2823"/>
        <end position="2841"/>
    </location>
</feature>
<evidence type="ECO:0000256" key="3">
    <source>
        <dbReference type="ARBA" id="ARBA00022729"/>
    </source>
</evidence>
<dbReference type="SUPFAM" id="SSF49401">
    <property type="entry name" value="Bacterial adhesins"/>
    <property type="match status" value="1"/>
</dbReference>
<evidence type="ECO:0000256" key="5">
    <source>
        <dbReference type="SAM" id="MobiDB-lite"/>
    </source>
</evidence>
<evidence type="ECO:0000256" key="6">
    <source>
        <dbReference type="SAM" id="Phobius"/>
    </source>
</evidence>
<dbReference type="NCBIfam" id="TIGR01167">
    <property type="entry name" value="LPXTG_anchor"/>
    <property type="match status" value="1"/>
</dbReference>
<feature type="compositionally biased region" description="Polar residues" evidence="5">
    <location>
        <begin position="968"/>
        <end position="977"/>
    </location>
</feature>
<organism evidence="8 9">
    <name type="scientific">Psychromicrobium lacuslunae</name>
    <dbReference type="NCBI Taxonomy" id="1618207"/>
    <lineage>
        <taxon>Bacteria</taxon>
        <taxon>Bacillati</taxon>
        <taxon>Actinomycetota</taxon>
        <taxon>Actinomycetes</taxon>
        <taxon>Micrococcales</taxon>
        <taxon>Micrococcaceae</taxon>
        <taxon>Psychromicrobium</taxon>
    </lineage>
</organism>
<protein>
    <recommendedName>
        <fullName evidence="7">Gram-positive cocci surface proteins LPxTG domain-containing protein</fullName>
    </recommendedName>
</protein>
<feature type="compositionally biased region" description="Low complexity" evidence="5">
    <location>
        <begin position="3294"/>
        <end position="3303"/>
    </location>
</feature>
<evidence type="ECO:0000259" key="7">
    <source>
        <dbReference type="PROSITE" id="PS50847"/>
    </source>
</evidence>
<dbReference type="Pfam" id="PF24346">
    <property type="entry name" value="DUF7507"/>
    <property type="match status" value="24"/>
</dbReference>
<dbReference type="OrthoDB" id="3584537at2"/>
<dbReference type="RefSeq" id="WP_045075794.1">
    <property type="nucleotide sequence ID" value="NZ_CP011005.1"/>
</dbReference>
<dbReference type="InterPro" id="IPR055354">
    <property type="entry name" value="DUF7507"/>
</dbReference>
<evidence type="ECO:0000313" key="8">
    <source>
        <dbReference type="EMBL" id="AJT42033.1"/>
    </source>
</evidence>
<keyword evidence="3" id="KW-0732">Signal</keyword>
<dbReference type="InterPro" id="IPR001434">
    <property type="entry name" value="OmcB-like_DUF11"/>
</dbReference>
<dbReference type="NCBIfam" id="TIGR01451">
    <property type="entry name" value="B_ant_repeat"/>
    <property type="match status" value="15"/>
</dbReference>
<evidence type="ECO:0000256" key="4">
    <source>
        <dbReference type="ARBA" id="ARBA00023088"/>
    </source>
</evidence>
<dbReference type="InterPro" id="IPR019931">
    <property type="entry name" value="LPXTG_anchor"/>
</dbReference>
<feature type="compositionally biased region" description="Low complexity" evidence="5">
    <location>
        <begin position="1200"/>
        <end position="1209"/>
    </location>
</feature>
<feature type="region of interest" description="Disordered" evidence="5">
    <location>
        <begin position="2106"/>
        <end position="2126"/>
    </location>
</feature>
<dbReference type="HOGENOM" id="CLU_224829_0_0_11"/>
<dbReference type="STRING" id="1618207.UM93_11860"/>
<dbReference type="EMBL" id="CP011005">
    <property type="protein sequence ID" value="AJT42033.1"/>
    <property type="molecule type" value="Genomic_DNA"/>
</dbReference>
<evidence type="ECO:0000256" key="2">
    <source>
        <dbReference type="ARBA" id="ARBA00022525"/>
    </source>
</evidence>
<keyword evidence="4" id="KW-0572">Peptidoglycan-anchor</keyword>
<feature type="compositionally biased region" description="Low complexity" evidence="5">
    <location>
        <begin position="853"/>
        <end position="867"/>
    </location>
</feature>
<dbReference type="InterPro" id="IPR047589">
    <property type="entry name" value="DUF11_rpt"/>
</dbReference>
<dbReference type="PROSITE" id="PS50847">
    <property type="entry name" value="GRAM_POS_ANCHORING"/>
    <property type="match status" value="1"/>
</dbReference>
<feature type="region of interest" description="Disordered" evidence="5">
    <location>
        <begin position="611"/>
        <end position="637"/>
    </location>
</feature>
<dbReference type="Proteomes" id="UP000061839">
    <property type="component" value="Chromosome"/>
</dbReference>
<keyword evidence="1" id="KW-0134">Cell wall</keyword>